<evidence type="ECO:0000313" key="2">
    <source>
        <dbReference type="Proteomes" id="UP000282892"/>
    </source>
</evidence>
<dbReference type="AlphaFoldDB" id="A0A3Q9QXW7"/>
<accession>A0A3Q9QXW7</accession>
<dbReference type="Proteomes" id="UP000282892">
    <property type="component" value="Chromosome"/>
</dbReference>
<keyword evidence="2" id="KW-1185">Reference proteome</keyword>
<dbReference type="STRING" id="1193713.GCA_001636315_00325"/>
<dbReference type="OrthoDB" id="2602945at2"/>
<dbReference type="RefSeq" id="WP_127487719.1">
    <property type="nucleotide sequence ID" value="NZ_CP022572.1"/>
</dbReference>
<protein>
    <submittedName>
        <fullName evidence="1">Uncharacterized protein</fullName>
    </submittedName>
</protein>
<evidence type="ECO:0000313" key="1">
    <source>
        <dbReference type="EMBL" id="AZU62895.1"/>
    </source>
</evidence>
<dbReference type="KEGG" id="nmk:CHR53_17465"/>
<name>A0A3Q9QXW7_9BACI</name>
<proteinExistence type="predicted"/>
<sequence length="72" mass="8616">MFEDFEVSQLWEGHVHERPQFSLSVQGNEYKGMVHDDKIHWFHPHPKQTLEEEHVSAIESKVFDMISDHLEE</sequence>
<gene>
    <name evidence="1" type="ORF">CHR53_17465</name>
</gene>
<reference evidence="1 2" key="1">
    <citation type="submission" date="2017-07" db="EMBL/GenBank/DDBJ databases">
        <title>The complete genome sequence of Bacillus mesonae strain H20-5, an efficient strain improving plant abiotic stress resistance.</title>
        <authorList>
            <person name="Kim S.Y."/>
            <person name="Song H."/>
            <person name="Sang M.K."/>
            <person name="Weon H.-Y."/>
            <person name="Song J."/>
        </authorList>
    </citation>
    <scope>NUCLEOTIDE SEQUENCE [LARGE SCALE GENOMIC DNA]</scope>
    <source>
        <strain evidence="1 2">H20-5</strain>
    </source>
</reference>
<dbReference type="EMBL" id="CP022572">
    <property type="protein sequence ID" value="AZU62895.1"/>
    <property type="molecule type" value="Genomic_DNA"/>
</dbReference>
<organism evidence="1 2">
    <name type="scientific">Neobacillus mesonae</name>
    <dbReference type="NCBI Taxonomy" id="1193713"/>
    <lineage>
        <taxon>Bacteria</taxon>
        <taxon>Bacillati</taxon>
        <taxon>Bacillota</taxon>
        <taxon>Bacilli</taxon>
        <taxon>Bacillales</taxon>
        <taxon>Bacillaceae</taxon>
        <taxon>Neobacillus</taxon>
    </lineage>
</organism>